<gene>
    <name evidence="2" type="ORF">A2903_01955</name>
</gene>
<proteinExistence type="predicted"/>
<evidence type="ECO:0000256" key="1">
    <source>
        <dbReference type="SAM" id="Phobius"/>
    </source>
</evidence>
<dbReference type="STRING" id="1801764.A2903_01955"/>
<keyword evidence="1" id="KW-0812">Transmembrane</keyword>
<evidence type="ECO:0000313" key="3">
    <source>
        <dbReference type="Proteomes" id="UP000178184"/>
    </source>
</evidence>
<organism evidence="2 3">
    <name type="scientific">Candidatus Nomurabacteria bacterium RIFCSPLOWO2_01_FULL_33_17</name>
    <dbReference type="NCBI Taxonomy" id="1801764"/>
    <lineage>
        <taxon>Bacteria</taxon>
        <taxon>Candidatus Nomuraibacteriota</taxon>
    </lineage>
</organism>
<keyword evidence="1" id="KW-0472">Membrane</keyword>
<feature type="transmembrane region" description="Helical" evidence="1">
    <location>
        <begin position="56"/>
        <end position="75"/>
    </location>
</feature>
<protein>
    <submittedName>
        <fullName evidence="2">Uncharacterized protein</fullName>
    </submittedName>
</protein>
<name>A0A1F6WMM6_9BACT</name>
<comment type="caution">
    <text evidence="2">The sequence shown here is derived from an EMBL/GenBank/DDBJ whole genome shotgun (WGS) entry which is preliminary data.</text>
</comment>
<dbReference type="Pfam" id="PF18895">
    <property type="entry name" value="T4SS_pilin"/>
    <property type="match status" value="1"/>
</dbReference>
<accession>A0A1F6WMM6</accession>
<reference evidence="2 3" key="1">
    <citation type="journal article" date="2016" name="Nat. Commun.">
        <title>Thousands of microbial genomes shed light on interconnected biogeochemical processes in an aquifer system.</title>
        <authorList>
            <person name="Anantharaman K."/>
            <person name="Brown C.T."/>
            <person name="Hug L.A."/>
            <person name="Sharon I."/>
            <person name="Castelle C.J."/>
            <person name="Probst A.J."/>
            <person name="Thomas B.C."/>
            <person name="Singh A."/>
            <person name="Wilkins M.J."/>
            <person name="Karaoz U."/>
            <person name="Brodie E.L."/>
            <person name="Williams K.H."/>
            <person name="Hubbard S.S."/>
            <person name="Banfield J.F."/>
        </authorList>
    </citation>
    <scope>NUCLEOTIDE SEQUENCE [LARGE SCALE GENOMIC DNA]</scope>
</reference>
<sequence>MTSSKIIGALITNIIQPLIILMFIIAIVVFIWGVVTMIMNAGNEEARSTGIKHMMWGLIGLFIMFGVYGILNLLVNTLKVG</sequence>
<dbReference type="Proteomes" id="UP000178184">
    <property type="component" value="Unassembled WGS sequence"/>
</dbReference>
<dbReference type="EMBL" id="MFUO01000036">
    <property type="protein sequence ID" value="OGI83140.1"/>
    <property type="molecule type" value="Genomic_DNA"/>
</dbReference>
<feature type="transmembrane region" description="Helical" evidence="1">
    <location>
        <begin position="6"/>
        <end position="35"/>
    </location>
</feature>
<dbReference type="AlphaFoldDB" id="A0A1F6WMM6"/>
<evidence type="ECO:0000313" key="2">
    <source>
        <dbReference type="EMBL" id="OGI83140.1"/>
    </source>
</evidence>
<keyword evidence="1" id="KW-1133">Transmembrane helix</keyword>
<dbReference type="InterPro" id="IPR043993">
    <property type="entry name" value="T4SS_pilin"/>
</dbReference>